<feature type="compositionally biased region" description="Basic and acidic residues" evidence="4">
    <location>
        <begin position="57"/>
        <end position="68"/>
    </location>
</feature>
<dbReference type="EMBL" id="JAENIO010000019">
    <property type="protein sequence ID" value="MBK1834206.1"/>
    <property type="molecule type" value="Genomic_DNA"/>
</dbReference>
<dbReference type="InterPro" id="IPR013784">
    <property type="entry name" value="Carb-bd-like_fold"/>
</dbReference>
<dbReference type="InterPro" id="IPR037066">
    <property type="entry name" value="Plug_dom_sf"/>
</dbReference>
<comment type="caution">
    <text evidence="6">The sequence shown here is derived from an EMBL/GenBank/DDBJ whole genome shotgun (WGS) entry which is preliminary data.</text>
</comment>
<dbReference type="Gene3D" id="2.170.130.10">
    <property type="entry name" value="TonB-dependent receptor, plug domain"/>
    <property type="match status" value="1"/>
</dbReference>
<keyword evidence="2" id="KW-0472">Membrane</keyword>
<evidence type="ECO:0000313" key="6">
    <source>
        <dbReference type="EMBL" id="MBK1834206.1"/>
    </source>
</evidence>
<dbReference type="InterPro" id="IPR041700">
    <property type="entry name" value="OMP_b-brl_3"/>
</dbReference>
<dbReference type="GO" id="GO:0030246">
    <property type="term" value="F:carbohydrate binding"/>
    <property type="evidence" value="ECO:0007669"/>
    <property type="project" value="InterPro"/>
</dbReference>
<evidence type="ECO:0000313" key="7">
    <source>
        <dbReference type="Proteomes" id="UP000604083"/>
    </source>
</evidence>
<proteinExistence type="predicted"/>
<feature type="domain" description="Outer membrane protein beta-barrel" evidence="5">
    <location>
        <begin position="812"/>
        <end position="998"/>
    </location>
</feature>
<evidence type="ECO:0000256" key="1">
    <source>
        <dbReference type="ARBA" id="ARBA00004442"/>
    </source>
</evidence>
<dbReference type="PANTHER" id="PTHR40980">
    <property type="entry name" value="PLUG DOMAIN-CONTAINING PROTEIN"/>
    <property type="match status" value="1"/>
</dbReference>
<evidence type="ECO:0000256" key="3">
    <source>
        <dbReference type="ARBA" id="ARBA00023237"/>
    </source>
</evidence>
<dbReference type="Pfam" id="PF13715">
    <property type="entry name" value="CarbopepD_reg_2"/>
    <property type="match status" value="1"/>
</dbReference>
<dbReference type="InterPro" id="IPR036942">
    <property type="entry name" value="Beta-barrel_TonB_sf"/>
</dbReference>
<name>A0A934RRB5_9BACT</name>
<gene>
    <name evidence="6" type="ORF">JIN78_09045</name>
</gene>
<sequence>MSPLLGLIFLECAIAAAVVAQEEKEVTEPAGERNEQFQQEVAELIAGDESEEEAADREERGEEEKAASEEAAGSEPVSGEESPAAPAEGGQAEDEDEENPAGTAEVPPDAGLEKSEDEAIGEGEELALPEAEAEESEAAGGNQLLDDLEGTGIIQGEVFGPSGEGLPGVVVRIELLDRITRADQEGKFALADLPAGEFEMQFNKLGYKVATRTIILKEGESTTVSQALEEQPVELVDEEYEMDEVEIVGEYVEEDKQEIQFEIETESKVLGGSLGKAEFAKTGVSDAAGAVTKVSGANIVGGKYAVVRGLGDRYTNTTLNGGIVPSADPSRKAVQLDLFPTDLLENVNIYKTFAPDLPAEFVGGLIAVETLRLPDERVFEVSVGTGTHSETHGEGGFYSIPGRKETFFADNNDELVNHSILDSANLVGSRRNPVLQQLAIDARSFFYQEAPIFADKGSDPEWDRSLSIVFGDKFELNNGWNFGVVGSFTHETESRFEENQRAEFSSVTLSPGNAALALPGRFTSTAVNASGSFVGLGTDLYREAQIYTDSLNWGLLLGGTLEMGDDHNLSAVYFKYRSEDASVTLNSEQLRQDDSGASQLGVITGNNLETIGGETYQVYDNWDTMDVVFRDLEIWQTRGGHDFRDGGRGLKFNWFIGGGIAQEARPVGVSQRFYNLVDGNGNSQVVPVNPSNTQNAPSSFYLGSRTQDDSQEVKIDTTLSLWEQTDEDNHLDLRFGLARFNRTRDTTARRLSFTMGDRLLNDLVGDLDAQKDEMDDLMNGTPPVDGSIEGQSEGWIVGEATGNTQLTYSAYSRIYSGYLMGDLAYREWELLGGVRYEREEKGFLTQNGESVDQSAVNFFPGVIFSRAFGSENQFGMDLAWSRTVARPTFYEYVDAFTLDQANDRTFAGNPNLEDTEATNTDFRLSYRDPRNGDSISASLFHKSLTNPIVQIEDPFASGQITWANFESAKLSGVEIDFSKDLLQGFSLFGNVSYIYSDVQDSVFRNPRGFGEIGITSEGLEGQPNWLVNLVLSHDYEPWGLTSSLSYNFTGSYLSRVVPSEGSTALNPQPDNIMRQPFHSLDLILAKSWQGEWQDYEGKVSFKIKNLLGSKEEYTYGDLDILPYELYDPGREYSLSMSIKF</sequence>
<feature type="compositionally biased region" description="Acidic residues" evidence="4">
    <location>
        <begin position="46"/>
        <end position="56"/>
    </location>
</feature>
<dbReference type="AlphaFoldDB" id="A0A934RRB5"/>
<organism evidence="6 7">
    <name type="scientific">Roseibacillus ishigakijimensis</name>
    <dbReference type="NCBI Taxonomy" id="454146"/>
    <lineage>
        <taxon>Bacteria</taxon>
        <taxon>Pseudomonadati</taxon>
        <taxon>Verrucomicrobiota</taxon>
        <taxon>Verrucomicrobiia</taxon>
        <taxon>Verrucomicrobiales</taxon>
        <taxon>Verrucomicrobiaceae</taxon>
        <taxon>Roseibacillus</taxon>
    </lineage>
</organism>
<dbReference type="Gene3D" id="2.60.40.1120">
    <property type="entry name" value="Carboxypeptidase-like, regulatory domain"/>
    <property type="match status" value="1"/>
</dbReference>
<dbReference type="PANTHER" id="PTHR40980:SF4">
    <property type="entry name" value="TONB-DEPENDENT RECEPTOR-LIKE BETA-BARREL DOMAIN-CONTAINING PROTEIN"/>
    <property type="match status" value="1"/>
</dbReference>
<dbReference type="Proteomes" id="UP000604083">
    <property type="component" value="Unassembled WGS sequence"/>
</dbReference>
<feature type="region of interest" description="Disordered" evidence="4">
    <location>
        <begin position="22"/>
        <end position="120"/>
    </location>
</feature>
<dbReference type="GO" id="GO:0009279">
    <property type="term" value="C:cell outer membrane"/>
    <property type="evidence" value="ECO:0007669"/>
    <property type="project" value="UniProtKB-SubCell"/>
</dbReference>
<feature type="compositionally biased region" description="Low complexity" evidence="4">
    <location>
        <begin position="69"/>
        <end position="90"/>
    </location>
</feature>
<keyword evidence="3" id="KW-0998">Cell outer membrane</keyword>
<evidence type="ECO:0000256" key="4">
    <source>
        <dbReference type="SAM" id="MobiDB-lite"/>
    </source>
</evidence>
<comment type="subcellular location">
    <subcellularLocation>
        <location evidence="1">Cell outer membrane</location>
    </subcellularLocation>
</comment>
<keyword evidence="7" id="KW-1185">Reference proteome</keyword>
<dbReference type="Pfam" id="PF14905">
    <property type="entry name" value="OMP_b-brl_3"/>
    <property type="match status" value="1"/>
</dbReference>
<dbReference type="SUPFAM" id="SSF56935">
    <property type="entry name" value="Porins"/>
    <property type="match status" value="1"/>
</dbReference>
<reference evidence="6" key="1">
    <citation type="submission" date="2021-01" db="EMBL/GenBank/DDBJ databases">
        <title>Modified the classification status of verrucomicrobia.</title>
        <authorList>
            <person name="Feng X."/>
        </authorList>
    </citation>
    <scope>NUCLEOTIDE SEQUENCE</scope>
    <source>
        <strain evidence="6">KCTC 12986</strain>
    </source>
</reference>
<evidence type="ECO:0000256" key="2">
    <source>
        <dbReference type="ARBA" id="ARBA00023136"/>
    </source>
</evidence>
<accession>A0A934RRB5</accession>
<dbReference type="SUPFAM" id="SSF49452">
    <property type="entry name" value="Starch-binding domain-like"/>
    <property type="match status" value="1"/>
</dbReference>
<protein>
    <submittedName>
        <fullName evidence="6">Outer membrane beta-barrel protein</fullName>
    </submittedName>
</protein>
<feature type="compositionally biased region" description="Basic and acidic residues" evidence="4">
    <location>
        <begin position="22"/>
        <end position="35"/>
    </location>
</feature>
<dbReference type="Gene3D" id="2.40.170.20">
    <property type="entry name" value="TonB-dependent receptor, beta-barrel domain"/>
    <property type="match status" value="1"/>
</dbReference>
<dbReference type="RefSeq" id="WP_200391641.1">
    <property type="nucleotide sequence ID" value="NZ_JAENIO010000019.1"/>
</dbReference>
<evidence type="ECO:0000259" key="5">
    <source>
        <dbReference type="Pfam" id="PF14905"/>
    </source>
</evidence>